<protein>
    <submittedName>
        <fullName evidence="2">Uncharacterized protein</fullName>
    </submittedName>
</protein>
<dbReference type="Proteomes" id="UP000266385">
    <property type="component" value="Unassembled WGS sequence"/>
</dbReference>
<evidence type="ECO:0000313" key="2">
    <source>
        <dbReference type="EMBL" id="RIJ32348.1"/>
    </source>
</evidence>
<feature type="region of interest" description="Disordered" evidence="1">
    <location>
        <begin position="29"/>
        <end position="55"/>
    </location>
</feature>
<dbReference type="EMBL" id="QWFX01000005">
    <property type="protein sequence ID" value="RIJ32348.1"/>
    <property type="molecule type" value="Genomic_DNA"/>
</dbReference>
<gene>
    <name evidence="2" type="ORF">D1223_00325</name>
</gene>
<dbReference type="AlphaFoldDB" id="A0A399RMB2"/>
<keyword evidence="3" id="KW-1185">Reference proteome</keyword>
<sequence>MEPDGFSHADRYAQSQILRASLQSRRVPAGAAPAIADKPRMVKPQGAASSDAAGASGVSMMNGVSVFRGSRPGTAQNCGMRTTQSGVTVYAACQQGWGSELAGGWGAASADSAPPRSDSVLTVAGAVQGNCAVRIRATPAMTGESGRVEVCYRDLQPVQGKRVSLLYDRIEEAAARACGSRAGYGGGLRHAGCEAQAVDVAIYESGLPALVDFHQAAIGRGPQIFVGSRRF</sequence>
<evidence type="ECO:0000313" key="3">
    <source>
        <dbReference type="Proteomes" id="UP000266385"/>
    </source>
</evidence>
<proteinExistence type="predicted"/>
<comment type="caution">
    <text evidence="2">The sequence shown here is derived from an EMBL/GenBank/DDBJ whole genome shotgun (WGS) entry which is preliminary data.</text>
</comment>
<accession>A0A399RMB2</accession>
<name>A0A399RMB2_9PROT</name>
<evidence type="ECO:0000256" key="1">
    <source>
        <dbReference type="SAM" id="MobiDB-lite"/>
    </source>
</evidence>
<reference evidence="2 3" key="1">
    <citation type="submission" date="2018-08" db="EMBL/GenBank/DDBJ databases">
        <title>Henriciella mobilis sp. nov., isolated from seawater.</title>
        <authorList>
            <person name="Cheng H."/>
            <person name="Wu Y.-H."/>
            <person name="Xu X.-W."/>
            <person name="Guo L.-L."/>
        </authorList>
    </citation>
    <scope>NUCLEOTIDE SEQUENCE [LARGE SCALE GENOMIC DNA]</scope>
    <source>
        <strain evidence="2 3">JN25</strain>
    </source>
</reference>
<organism evidence="2 3">
    <name type="scientific">Henriciella mobilis</name>
    <dbReference type="NCBI Taxonomy" id="2305467"/>
    <lineage>
        <taxon>Bacteria</taxon>
        <taxon>Pseudomonadati</taxon>
        <taxon>Pseudomonadota</taxon>
        <taxon>Alphaproteobacteria</taxon>
        <taxon>Hyphomonadales</taxon>
        <taxon>Hyphomonadaceae</taxon>
        <taxon>Henriciella</taxon>
    </lineage>
</organism>
<feature type="compositionally biased region" description="Low complexity" evidence="1">
    <location>
        <begin position="46"/>
        <end position="55"/>
    </location>
</feature>